<dbReference type="KEGG" id="rer:RER_10570"/>
<dbReference type="EMBL" id="AP008957">
    <property type="protein sequence ID" value="BAH31765.1"/>
    <property type="molecule type" value="Genomic_DNA"/>
</dbReference>
<name>C0ZRL5_RHOE4</name>
<dbReference type="InterPro" id="IPR050266">
    <property type="entry name" value="AB_hydrolase_sf"/>
</dbReference>
<reference evidence="2 3" key="2">
    <citation type="journal article" date="2006" name="Environ. Microbiol.">
        <title>Sequence analysis of three plasmids harboured in Rhodococcus erythropolis strain PR4.</title>
        <authorList>
            <person name="Sekine M."/>
            <person name="Tanikawa S."/>
            <person name="Omata S."/>
            <person name="Saito M."/>
            <person name="Fujisawa T."/>
            <person name="Tsukatani N."/>
            <person name="Tajima T."/>
            <person name="Sekigawa T."/>
            <person name="Kosugi H."/>
            <person name="Matsuo Y."/>
            <person name="Nishiko R."/>
            <person name="Imamura K."/>
            <person name="Ito M."/>
            <person name="Narita H."/>
            <person name="Tago S."/>
            <person name="Fujita N."/>
            <person name="Harayama S."/>
        </authorList>
    </citation>
    <scope>NUCLEOTIDE SEQUENCE [LARGE SCALE GENOMIC DNA]</scope>
    <source>
        <strain evidence="3">PR4 / NBRC 100887</strain>
    </source>
</reference>
<gene>
    <name evidence="2" type="ordered locus">RER_10570</name>
</gene>
<dbReference type="PRINTS" id="PR00111">
    <property type="entry name" value="ABHYDROLASE"/>
</dbReference>
<dbReference type="AlphaFoldDB" id="C0ZRL5"/>
<evidence type="ECO:0000259" key="1">
    <source>
        <dbReference type="Pfam" id="PF00561"/>
    </source>
</evidence>
<dbReference type="Proteomes" id="UP000002204">
    <property type="component" value="Chromosome"/>
</dbReference>
<evidence type="ECO:0000313" key="2">
    <source>
        <dbReference type="EMBL" id="BAH31765.1"/>
    </source>
</evidence>
<proteinExistence type="predicted"/>
<sequence length="275" mass="29737">MCAVAGTHTGRVLHDVRNPVDGARIAYQIVGDGPPLLMVHGTALSRSIWRGFGYVKVLQEQYRLILVDMRGHGRSDKPHDSDSYAMDLVVGDLLEILDTESPFEPAHVLGYSFGGRSVMSLTVEHSERVRSLTVGGGSSRPMTGAFDALFFPGCIDALESGGIEGFLSGWGARRGKPVDPQTATAFRINDALALAAYMRRAEKEQGIDDAVLQRITTPALLFVGSRDRERLPDTEHLASLIPDSALTVIEEADHASAVADSEAVLRALVPFLSRQ</sequence>
<dbReference type="SUPFAM" id="SSF53474">
    <property type="entry name" value="alpha/beta-Hydrolases"/>
    <property type="match status" value="1"/>
</dbReference>
<dbReference type="eggNOG" id="COG0596">
    <property type="taxonomic scope" value="Bacteria"/>
</dbReference>
<evidence type="ECO:0000313" key="3">
    <source>
        <dbReference type="Proteomes" id="UP000002204"/>
    </source>
</evidence>
<dbReference type="PANTHER" id="PTHR43798">
    <property type="entry name" value="MONOACYLGLYCEROL LIPASE"/>
    <property type="match status" value="1"/>
</dbReference>
<dbReference type="GO" id="GO:0016787">
    <property type="term" value="F:hydrolase activity"/>
    <property type="evidence" value="ECO:0007669"/>
    <property type="project" value="UniProtKB-KW"/>
</dbReference>
<dbReference type="Pfam" id="PF00561">
    <property type="entry name" value="Abhydrolase_1"/>
    <property type="match status" value="1"/>
</dbReference>
<feature type="domain" description="AB hydrolase-1" evidence="1">
    <location>
        <begin position="34"/>
        <end position="137"/>
    </location>
</feature>
<dbReference type="InterPro" id="IPR000073">
    <property type="entry name" value="AB_hydrolase_1"/>
</dbReference>
<keyword evidence="2" id="KW-0378">Hydrolase</keyword>
<dbReference type="InterPro" id="IPR029058">
    <property type="entry name" value="AB_hydrolase_fold"/>
</dbReference>
<dbReference type="Gene3D" id="3.40.50.1820">
    <property type="entry name" value="alpha/beta hydrolase"/>
    <property type="match status" value="1"/>
</dbReference>
<reference evidence="3" key="1">
    <citation type="submission" date="2005-03" db="EMBL/GenBank/DDBJ databases">
        <title>Comparison of the complete genome sequences of Rhodococcus erythropolis PR4 and Rhodococcus opacus B4.</title>
        <authorList>
            <person name="Takarada H."/>
            <person name="Sekine M."/>
            <person name="Hosoyama A."/>
            <person name="Yamada R."/>
            <person name="Fujisawa T."/>
            <person name="Omata S."/>
            <person name="Shimizu A."/>
            <person name="Tsukatani N."/>
            <person name="Tanikawa S."/>
            <person name="Fujita N."/>
            <person name="Harayama S."/>
        </authorList>
    </citation>
    <scope>NUCLEOTIDE SEQUENCE [LARGE SCALE GENOMIC DNA]</scope>
    <source>
        <strain evidence="3">PR4 / NBRC 100887</strain>
    </source>
</reference>
<organism evidence="2 3">
    <name type="scientific">Rhodococcus erythropolis (strain PR4 / NBRC 100887)</name>
    <dbReference type="NCBI Taxonomy" id="234621"/>
    <lineage>
        <taxon>Bacteria</taxon>
        <taxon>Bacillati</taxon>
        <taxon>Actinomycetota</taxon>
        <taxon>Actinomycetes</taxon>
        <taxon>Mycobacteriales</taxon>
        <taxon>Nocardiaceae</taxon>
        <taxon>Rhodococcus</taxon>
        <taxon>Rhodococcus erythropolis group</taxon>
    </lineage>
</organism>
<protein>
    <submittedName>
        <fullName evidence="2">Putative hydrolase</fullName>
    </submittedName>
</protein>
<dbReference type="HOGENOM" id="CLU_020336_50_5_11"/>
<accession>C0ZRL5</accession>